<keyword evidence="3" id="KW-1185">Reference proteome</keyword>
<dbReference type="RefSeq" id="XP_046049518.1">
    <property type="nucleotide sequence ID" value="XM_046185910.1"/>
</dbReference>
<sequence>MAGTCVITVYFVCFLFFLFKTGLKRLNNPFDSTLRYTTISLKIRRMKKTVKDGQIPPSAWMVLVINGILCLYYFYCRGIESCFYGSKEQDGNEKESAYTTLGRDLGASGKLALHWGIPEFTYYRSAQGRGAKHLGNISFLLKALSLTLLGPQYLSHLLTLLLILPQSDVINVTWHGRRDDRKKVIALA</sequence>
<dbReference type="GeneID" id="70215864"/>
<evidence type="ECO:0000313" key="2">
    <source>
        <dbReference type="EMBL" id="KAH7250199.1"/>
    </source>
</evidence>
<protein>
    <submittedName>
        <fullName evidence="2">Uncharacterized protein</fullName>
    </submittedName>
</protein>
<evidence type="ECO:0000313" key="3">
    <source>
        <dbReference type="Proteomes" id="UP000720189"/>
    </source>
</evidence>
<organism evidence="2 3">
    <name type="scientific">Fusarium redolens</name>
    <dbReference type="NCBI Taxonomy" id="48865"/>
    <lineage>
        <taxon>Eukaryota</taxon>
        <taxon>Fungi</taxon>
        <taxon>Dikarya</taxon>
        <taxon>Ascomycota</taxon>
        <taxon>Pezizomycotina</taxon>
        <taxon>Sordariomycetes</taxon>
        <taxon>Hypocreomycetidae</taxon>
        <taxon>Hypocreales</taxon>
        <taxon>Nectriaceae</taxon>
        <taxon>Fusarium</taxon>
        <taxon>Fusarium redolens species complex</taxon>
    </lineage>
</organism>
<feature type="transmembrane region" description="Helical" evidence="1">
    <location>
        <begin position="55"/>
        <end position="75"/>
    </location>
</feature>
<feature type="transmembrane region" description="Helical" evidence="1">
    <location>
        <begin position="6"/>
        <end position="23"/>
    </location>
</feature>
<keyword evidence="1" id="KW-0812">Transmembrane</keyword>
<evidence type="ECO:0000256" key="1">
    <source>
        <dbReference type="SAM" id="Phobius"/>
    </source>
</evidence>
<gene>
    <name evidence="2" type="ORF">BKA55DRAFT_375110</name>
</gene>
<comment type="caution">
    <text evidence="2">The sequence shown here is derived from an EMBL/GenBank/DDBJ whole genome shotgun (WGS) entry which is preliminary data.</text>
</comment>
<dbReference type="EMBL" id="JAGMUX010000008">
    <property type="protein sequence ID" value="KAH7250199.1"/>
    <property type="molecule type" value="Genomic_DNA"/>
</dbReference>
<dbReference type="OrthoDB" id="10629310at2759"/>
<accession>A0A9P9KEP6</accession>
<keyword evidence="1" id="KW-0472">Membrane</keyword>
<keyword evidence="1" id="KW-1133">Transmembrane helix</keyword>
<name>A0A9P9KEP6_FUSRE</name>
<reference evidence="2" key="1">
    <citation type="journal article" date="2021" name="Nat. Commun.">
        <title>Genetic determinants of endophytism in the Arabidopsis root mycobiome.</title>
        <authorList>
            <person name="Mesny F."/>
            <person name="Miyauchi S."/>
            <person name="Thiergart T."/>
            <person name="Pickel B."/>
            <person name="Atanasova L."/>
            <person name="Karlsson M."/>
            <person name="Huettel B."/>
            <person name="Barry K.W."/>
            <person name="Haridas S."/>
            <person name="Chen C."/>
            <person name="Bauer D."/>
            <person name="Andreopoulos W."/>
            <person name="Pangilinan J."/>
            <person name="LaButti K."/>
            <person name="Riley R."/>
            <person name="Lipzen A."/>
            <person name="Clum A."/>
            <person name="Drula E."/>
            <person name="Henrissat B."/>
            <person name="Kohler A."/>
            <person name="Grigoriev I.V."/>
            <person name="Martin F.M."/>
            <person name="Hacquard S."/>
        </authorList>
    </citation>
    <scope>NUCLEOTIDE SEQUENCE</scope>
    <source>
        <strain evidence="2">MPI-CAGE-AT-0023</strain>
    </source>
</reference>
<dbReference type="Proteomes" id="UP000720189">
    <property type="component" value="Unassembled WGS sequence"/>
</dbReference>
<dbReference type="AlphaFoldDB" id="A0A9P9KEP6"/>
<proteinExistence type="predicted"/>